<reference evidence="2" key="1">
    <citation type="submission" date="2022-08" db="EMBL/GenBank/DDBJ databases">
        <title>Nisaea acidiphila sp. nov., isolated from a marine algal debris and emended description of the genus Nisaea Urios et al. 2008.</title>
        <authorList>
            <person name="Kwon K."/>
        </authorList>
    </citation>
    <scope>NUCLEOTIDE SEQUENCE</scope>
    <source>
        <strain evidence="2">MEBiC11861</strain>
    </source>
</reference>
<organism evidence="2 3">
    <name type="scientific">Nisaea acidiphila</name>
    <dbReference type="NCBI Taxonomy" id="1862145"/>
    <lineage>
        <taxon>Bacteria</taxon>
        <taxon>Pseudomonadati</taxon>
        <taxon>Pseudomonadota</taxon>
        <taxon>Alphaproteobacteria</taxon>
        <taxon>Rhodospirillales</taxon>
        <taxon>Thalassobaculaceae</taxon>
        <taxon>Nisaea</taxon>
    </lineage>
</organism>
<dbReference type="RefSeq" id="WP_257767305.1">
    <property type="nucleotide sequence ID" value="NZ_CP102480.1"/>
</dbReference>
<evidence type="ECO:0000256" key="1">
    <source>
        <dbReference type="ARBA" id="ARBA00022649"/>
    </source>
</evidence>
<protein>
    <submittedName>
        <fullName evidence="2">Type II toxin-antitoxin system RelE/ParE family toxin</fullName>
    </submittedName>
</protein>
<keyword evidence="1" id="KW-1277">Toxin-antitoxin system</keyword>
<dbReference type="AlphaFoldDB" id="A0A9J7AMD3"/>
<evidence type="ECO:0000313" key="2">
    <source>
        <dbReference type="EMBL" id="UUX48803.1"/>
    </source>
</evidence>
<keyword evidence="3" id="KW-1185">Reference proteome</keyword>
<dbReference type="InterPro" id="IPR007712">
    <property type="entry name" value="RelE/ParE_toxin"/>
</dbReference>
<accession>A0A9J7AMD3</accession>
<dbReference type="Pfam" id="PF05016">
    <property type="entry name" value="ParE_toxin"/>
    <property type="match status" value="1"/>
</dbReference>
<dbReference type="Gene3D" id="3.30.2310.20">
    <property type="entry name" value="RelE-like"/>
    <property type="match status" value="1"/>
</dbReference>
<dbReference type="Proteomes" id="UP001060336">
    <property type="component" value="Chromosome"/>
</dbReference>
<name>A0A9J7AMD3_9PROT</name>
<gene>
    <name evidence="2" type="ORF">NUH88_15490</name>
</gene>
<dbReference type="InterPro" id="IPR035093">
    <property type="entry name" value="RelE/ParE_toxin_dom_sf"/>
</dbReference>
<proteinExistence type="predicted"/>
<dbReference type="KEGG" id="naci:NUH88_15490"/>
<dbReference type="EMBL" id="CP102480">
    <property type="protein sequence ID" value="UUX48803.1"/>
    <property type="molecule type" value="Genomic_DNA"/>
</dbReference>
<evidence type="ECO:0000313" key="3">
    <source>
        <dbReference type="Proteomes" id="UP001060336"/>
    </source>
</evidence>
<sequence>MAGFSLSRRADEDVARLYRYGIETFGLTQADRYFDGLWDHFRRIAAAPELYQAVDHVRPGYRRSVYGAHAIYYRVVEGGVRVERVLGREDPSVLV</sequence>